<name>A0A967C8G0_9PROT</name>
<gene>
    <name evidence="2" type="ORF">HBA54_07210</name>
</gene>
<dbReference type="EMBL" id="JAAQPH010000004">
    <property type="protein sequence ID" value="NIA68377.1"/>
    <property type="molecule type" value="Genomic_DNA"/>
</dbReference>
<evidence type="ECO:0000256" key="1">
    <source>
        <dbReference type="SAM" id="SignalP"/>
    </source>
</evidence>
<proteinExistence type="predicted"/>
<dbReference type="PROSITE" id="PS51318">
    <property type="entry name" value="TAT"/>
    <property type="match status" value="1"/>
</dbReference>
<accession>A0A967C8G0</accession>
<organism evidence="2 3">
    <name type="scientific">Pelagibius litoralis</name>
    <dbReference type="NCBI Taxonomy" id="374515"/>
    <lineage>
        <taxon>Bacteria</taxon>
        <taxon>Pseudomonadati</taxon>
        <taxon>Pseudomonadota</taxon>
        <taxon>Alphaproteobacteria</taxon>
        <taxon>Rhodospirillales</taxon>
        <taxon>Rhodovibrionaceae</taxon>
        <taxon>Pelagibius</taxon>
    </lineage>
</organism>
<dbReference type="Proteomes" id="UP000761264">
    <property type="component" value="Unassembled WGS sequence"/>
</dbReference>
<protein>
    <submittedName>
        <fullName evidence="2">Uncharacterized protein</fullName>
    </submittedName>
</protein>
<reference evidence="2" key="1">
    <citation type="submission" date="2020-03" db="EMBL/GenBank/DDBJ databases">
        <title>Genome of Pelagibius litoralis DSM 21314T.</title>
        <authorList>
            <person name="Wang G."/>
        </authorList>
    </citation>
    <scope>NUCLEOTIDE SEQUENCE</scope>
    <source>
        <strain evidence="2">DSM 21314</strain>
    </source>
</reference>
<evidence type="ECO:0000313" key="2">
    <source>
        <dbReference type="EMBL" id="NIA68377.1"/>
    </source>
</evidence>
<keyword evidence="1" id="KW-0732">Signal</keyword>
<feature type="signal peptide" evidence="1">
    <location>
        <begin position="1"/>
        <end position="32"/>
    </location>
</feature>
<feature type="chain" id="PRO_5036960611" evidence="1">
    <location>
        <begin position="33"/>
        <end position="218"/>
    </location>
</feature>
<dbReference type="RefSeq" id="WP_167222887.1">
    <property type="nucleotide sequence ID" value="NZ_JAAQPH010000004.1"/>
</dbReference>
<dbReference type="InterPro" id="IPR006311">
    <property type="entry name" value="TAT_signal"/>
</dbReference>
<evidence type="ECO:0000313" key="3">
    <source>
        <dbReference type="Proteomes" id="UP000761264"/>
    </source>
</evidence>
<keyword evidence="3" id="KW-1185">Reference proteome</keyword>
<dbReference type="AlphaFoldDB" id="A0A967C8G0"/>
<comment type="caution">
    <text evidence="2">The sequence shown here is derived from an EMBL/GenBank/DDBJ whole genome shotgun (WGS) entry which is preliminary data.</text>
</comment>
<sequence length="218" mass="23818">MTNPIIRRQTLAGRLAALLLALAVLTPGGATAAPADLAGWGAARWGMTGPELEEALGDAVAALPGRWLYGGAYAELGLPDVEIGGLAFTGYLQMDAKTDRLRQVLLERRRVGATPAAFERLVEALEVTYGKPSLVCSQAKRGGAPLDYEMIWRFATTTLHAKFLDFSTTAAFGRDPQAGIDPLTPEREVRRNLRRFMPRRILLRFHDSRESDLDRGCP</sequence>